<sequence>MFGYLTPLNDELRIREYRAYRGVYCGLCKELGRRYGQASRLLLNYDLVLIALAADGLAGVPPQLSPERCIAGPFARHPISGPTPGLALAADALLLLSWYKLRDDLEDEGALRRVVSGTACLALKSGYGEATRRRPELDALFSRCMARQAELEAAGCALPDEAAAPSAELLSGLFAACAAKDEQRPILERYGLFLGRVIYFLDAAEDFERDAAQDRYNVFLRAGVCREEMLCQARALCNMCAGEATLCYNLLPLQENRALLDNVMYLGLPQSILRIGESQKDKRRNRHERPI</sequence>
<dbReference type="InterPro" id="IPR043740">
    <property type="entry name" value="DUF5685"/>
</dbReference>
<protein>
    <submittedName>
        <fullName evidence="1">Uncharacterized protein</fullName>
    </submittedName>
</protein>
<evidence type="ECO:0000313" key="1">
    <source>
        <dbReference type="EMBL" id="MBC5579917.1"/>
    </source>
</evidence>
<dbReference type="EMBL" id="JACONZ010000001">
    <property type="protein sequence ID" value="MBC5579917.1"/>
    <property type="molecule type" value="Genomic_DNA"/>
</dbReference>
<evidence type="ECO:0000313" key="2">
    <source>
        <dbReference type="Proteomes" id="UP000659630"/>
    </source>
</evidence>
<accession>A0A923ID00</accession>
<organism evidence="1 2">
    <name type="scientific">Anaerofilum hominis</name>
    <dbReference type="NCBI Taxonomy" id="2763016"/>
    <lineage>
        <taxon>Bacteria</taxon>
        <taxon>Bacillati</taxon>
        <taxon>Bacillota</taxon>
        <taxon>Clostridia</taxon>
        <taxon>Eubacteriales</taxon>
        <taxon>Oscillospiraceae</taxon>
        <taxon>Anaerofilum</taxon>
    </lineage>
</organism>
<gene>
    <name evidence="1" type="ORF">H8S23_00150</name>
</gene>
<reference evidence="1" key="1">
    <citation type="submission" date="2020-08" db="EMBL/GenBank/DDBJ databases">
        <title>Genome public.</title>
        <authorList>
            <person name="Liu C."/>
            <person name="Sun Q."/>
        </authorList>
    </citation>
    <scope>NUCLEOTIDE SEQUENCE</scope>
    <source>
        <strain evidence="1">BX8</strain>
    </source>
</reference>
<keyword evidence="2" id="KW-1185">Reference proteome</keyword>
<name>A0A923ID00_9FIRM</name>
<dbReference type="RefSeq" id="WP_186886298.1">
    <property type="nucleotide sequence ID" value="NZ_JACONZ010000001.1"/>
</dbReference>
<proteinExistence type="predicted"/>
<dbReference type="Pfam" id="PF18937">
    <property type="entry name" value="DUF5685"/>
    <property type="match status" value="1"/>
</dbReference>
<dbReference type="Proteomes" id="UP000659630">
    <property type="component" value="Unassembled WGS sequence"/>
</dbReference>
<dbReference type="AlphaFoldDB" id="A0A923ID00"/>
<comment type="caution">
    <text evidence="1">The sequence shown here is derived from an EMBL/GenBank/DDBJ whole genome shotgun (WGS) entry which is preliminary data.</text>
</comment>